<name>A0ABS7FP40_9ACTN</name>
<feature type="transmembrane region" description="Helical" evidence="2">
    <location>
        <begin position="280"/>
        <end position="298"/>
    </location>
</feature>
<feature type="compositionally biased region" description="Pro residues" evidence="1">
    <location>
        <begin position="14"/>
        <end position="67"/>
    </location>
</feature>
<proteinExistence type="predicted"/>
<feature type="transmembrane region" description="Helical" evidence="2">
    <location>
        <begin position="186"/>
        <end position="213"/>
    </location>
</feature>
<dbReference type="PANTHER" id="PTHR39430:SF1">
    <property type="entry name" value="PROTEASE"/>
    <property type="match status" value="1"/>
</dbReference>
<feature type="transmembrane region" description="Helical" evidence="2">
    <location>
        <begin position="359"/>
        <end position="380"/>
    </location>
</feature>
<dbReference type="Pfam" id="PF02517">
    <property type="entry name" value="Rce1-like"/>
    <property type="match status" value="1"/>
</dbReference>
<feature type="transmembrane region" description="Helical" evidence="2">
    <location>
        <begin position="225"/>
        <end position="244"/>
    </location>
</feature>
<dbReference type="InterPro" id="IPR003675">
    <property type="entry name" value="Rce1/LyrA-like_dom"/>
</dbReference>
<dbReference type="RefSeq" id="WP_220163039.1">
    <property type="nucleotide sequence ID" value="NZ_JAIBOA010000002.1"/>
</dbReference>
<feature type="region of interest" description="Disordered" evidence="1">
    <location>
        <begin position="1"/>
        <end position="74"/>
    </location>
</feature>
<protein>
    <submittedName>
        <fullName evidence="4">CPBP family intramembrane metalloprotease</fullName>
    </submittedName>
</protein>
<sequence length="412" mass="43116">MSETPDNGGWAAPGGPPPQPERQAPPPYGQPYGQPPQPQGWQQPQPPYGPYPPQPYGPGGWPQPAPRGPWIAEAEPGRPFHQVARTAAHRWWRPLVGSAAVAAAMMLLVPLAVIIVAALAALVATGHLPGDPPDGHALFKNDDADLAVNLAAIALTLPVVLLVAWGVQRRRPGTLSSVAGRLRWRWLLGCCGVAILFIAVSYGVSIGVAALFGDGGGDTGDDGHWIGWPAFLVSAAIIVVGVPFQAAAEEYVFRGWTLQALGACTLEGGRSAWARRAGRLFRSPWPGIVVGSAIFASLHTYTGWGILDIFLFGAVAAWITVRSGGLEASIALHVFNNLVAFLVPAAVGDTEINEGAVPWQSALADILPMLLYAAAIVWLVRRFKIDRVVPGAAPAPGPEAAGPEAAAVTAGE</sequence>
<evidence type="ECO:0000313" key="4">
    <source>
        <dbReference type="EMBL" id="MBW8481343.1"/>
    </source>
</evidence>
<organism evidence="4 5">
    <name type="scientific">Actinomadura parmotrematis</name>
    <dbReference type="NCBI Taxonomy" id="2864039"/>
    <lineage>
        <taxon>Bacteria</taxon>
        <taxon>Bacillati</taxon>
        <taxon>Actinomycetota</taxon>
        <taxon>Actinomycetes</taxon>
        <taxon>Streptosporangiales</taxon>
        <taxon>Thermomonosporaceae</taxon>
        <taxon>Actinomadura</taxon>
    </lineage>
</organism>
<accession>A0ABS7FP40</accession>
<feature type="transmembrane region" description="Helical" evidence="2">
    <location>
        <begin position="328"/>
        <end position="347"/>
    </location>
</feature>
<evidence type="ECO:0000313" key="5">
    <source>
        <dbReference type="Proteomes" id="UP000774570"/>
    </source>
</evidence>
<feature type="transmembrane region" description="Helical" evidence="2">
    <location>
        <begin position="95"/>
        <end position="126"/>
    </location>
</feature>
<dbReference type="EMBL" id="JAIBOA010000002">
    <property type="protein sequence ID" value="MBW8481343.1"/>
    <property type="molecule type" value="Genomic_DNA"/>
</dbReference>
<gene>
    <name evidence="4" type="ORF">K1Y72_03095</name>
</gene>
<feature type="region of interest" description="Disordered" evidence="1">
    <location>
        <begin position="393"/>
        <end position="412"/>
    </location>
</feature>
<feature type="transmembrane region" description="Helical" evidence="2">
    <location>
        <begin position="304"/>
        <end position="321"/>
    </location>
</feature>
<evidence type="ECO:0000256" key="1">
    <source>
        <dbReference type="SAM" id="MobiDB-lite"/>
    </source>
</evidence>
<evidence type="ECO:0000259" key="3">
    <source>
        <dbReference type="Pfam" id="PF02517"/>
    </source>
</evidence>
<keyword evidence="4" id="KW-0482">Metalloprotease</keyword>
<dbReference type="Proteomes" id="UP000774570">
    <property type="component" value="Unassembled WGS sequence"/>
</dbReference>
<dbReference type="PANTHER" id="PTHR39430">
    <property type="entry name" value="MEMBRANE-ASSOCIATED PROTEASE-RELATED"/>
    <property type="match status" value="1"/>
</dbReference>
<dbReference type="GO" id="GO:0008237">
    <property type="term" value="F:metallopeptidase activity"/>
    <property type="evidence" value="ECO:0007669"/>
    <property type="project" value="UniProtKB-KW"/>
</dbReference>
<feature type="transmembrane region" description="Helical" evidence="2">
    <location>
        <begin position="146"/>
        <end position="165"/>
    </location>
</feature>
<keyword evidence="4" id="KW-0378">Hydrolase</keyword>
<reference evidence="4 5" key="1">
    <citation type="submission" date="2021-07" db="EMBL/GenBank/DDBJ databases">
        <title>Actinomadura sp. PM05-2 isolated from lichen.</title>
        <authorList>
            <person name="Somphong A."/>
            <person name="Phongsopitanun W."/>
            <person name="Tanasupawat S."/>
            <person name="Peongsungnone V."/>
        </authorList>
    </citation>
    <scope>NUCLEOTIDE SEQUENCE [LARGE SCALE GENOMIC DNA]</scope>
    <source>
        <strain evidence="4 5">PM05-2</strain>
    </source>
</reference>
<keyword evidence="4" id="KW-0645">Protease</keyword>
<keyword evidence="5" id="KW-1185">Reference proteome</keyword>
<evidence type="ECO:0000256" key="2">
    <source>
        <dbReference type="SAM" id="Phobius"/>
    </source>
</evidence>
<keyword evidence="2" id="KW-1133">Transmembrane helix</keyword>
<feature type="domain" description="CAAX prenyl protease 2/Lysostaphin resistance protein A-like" evidence="3">
    <location>
        <begin position="235"/>
        <end position="339"/>
    </location>
</feature>
<keyword evidence="2" id="KW-0812">Transmembrane</keyword>
<feature type="compositionally biased region" description="Low complexity" evidence="1">
    <location>
        <begin position="1"/>
        <end position="10"/>
    </location>
</feature>
<comment type="caution">
    <text evidence="4">The sequence shown here is derived from an EMBL/GenBank/DDBJ whole genome shotgun (WGS) entry which is preliminary data.</text>
</comment>
<keyword evidence="2" id="KW-0472">Membrane</keyword>